<protein>
    <submittedName>
        <fullName evidence="8 9">Alpha-1,3-mannosyl-glycoprotein 4-beta-N-acetylglucosaminyltransferase B isoform X1</fullName>
    </submittedName>
</protein>
<dbReference type="AlphaFoldDB" id="A0A6P6F980"/>
<feature type="coiled-coil region" evidence="4">
    <location>
        <begin position="40"/>
        <end position="67"/>
    </location>
</feature>
<sequence>MTPHFVALTPIRRRCLIILSIVLIPCAILNLLSPSELHEETVLQNSIAELQAKLEHLHAKYITSQEEINLLSHQLLQLIENNHILPDLQFLLNNTTSNVTNIKLPSIYNFLPHFLNDPTSLRPAFVQSKGRTGVSMVLGVPTVKREVQSYLMATLKNLLDRMNSVETADTLIIVLIAETDLEYVTYVAKQIEVQFPTEFEAGVIDVISPSASYYPDLSKLHDTLGDDHQRVVWRSKQNLDFAFLMSYAQTKGTFYVQLEDDILAKKNFITTMKSFALQKIATKENWFVLDFCQLGFIGKLFKCAELPWLIQFFLMFHNDKPVDWLLDHLVSTKVCSLDKDSKHCKMAKAELWVHYKPSLFQHIGTHSSLKGKVQKLKDKQFGKITLYYAHENPEAIVETQIKPYKQYTLQKAYKGESFFWGLLPQPGDHLKFKFSHPIFIKRYLFRSGNPEHPSDRFYNTTVEVFTKISASMNRNSNDITEDGYVIIGKFDALGIAQGTVDPKLGKILILRLTVHSESENWAILSEVIFIHIVEDHPS</sequence>
<gene>
    <name evidence="8 9 10 11" type="primary">LOC100747322</name>
</gene>
<dbReference type="Pfam" id="PF23524">
    <property type="entry name" value="MGAT4A_C"/>
    <property type="match status" value="1"/>
</dbReference>
<dbReference type="GO" id="GO:0005793">
    <property type="term" value="C:endoplasmic reticulum-Golgi intermediate compartment"/>
    <property type="evidence" value="ECO:0007669"/>
    <property type="project" value="TreeGrafter"/>
</dbReference>
<dbReference type="Proteomes" id="UP000515180">
    <property type="component" value="Unplaced"/>
</dbReference>
<dbReference type="GO" id="GO:0005783">
    <property type="term" value="C:endoplasmic reticulum"/>
    <property type="evidence" value="ECO:0007669"/>
    <property type="project" value="TreeGrafter"/>
</dbReference>
<dbReference type="InterPro" id="IPR056576">
    <property type="entry name" value="MGAT4_A/B/C_C"/>
</dbReference>
<dbReference type="GO" id="GO:0006487">
    <property type="term" value="P:protein N-linked glycosylation"/>
    <property type="evidence" value="ECO:0007669"/>
    <property type="project" value="TreeGrafter"/>
</dbReference>
<evidence type="ECO:0000256" key="3">
    <source>
        <dbReference type="ARBA" id="ARBA00022679"/>
    </source>
</evidence>
<keyword evidence="2" id="KW-0328">Glycosyltransferase</keyword>
<evidence type="ECO:0000259" key="6">
    <source>
        <dbReference type="Pfam" id="PF23524"/>
    </source>
</evidence>
<dbReference type="RefSeq" id="XP_033175957.1">
    <property type="nucleotide sequence ID" value="XM_033320066.1"/>
</dbReference>
<proteinExistence type="predicted"/>
<dbReference type="RefSeq" id="XP_024222505.1">
    <property type="nucleotide sequence ID" value="XM_024366737.2"/>
</dbReference>
<dbReference type="RefSeq" id="XP_024222506.1">
    <property type="nucleotide sequence ID" value="XM_024366738.2"/>
</dbReference>
<evidence type="ECO:0000313" key="10">
    <source>
        <dbReference type="RefSeq" id="XP_033175957.1"/>
    </source>
</evidence>
<dbReference type="Pfam" id="PF04666">
    <property type="entry name" value="MGAT4_cons"/>
    <property type="match status" value="1"/>
</dbReference>
<keyword evidence="3" id="KW-0808">Transferase</keyword>
<dbReference type="InterPro" id="IPR057279">
    <property type="entry name" value="MGAT4"/>
</dbReference>
<organism evidence="7 9">
    <name type="scientific">Bombus impatiens</name>
    <name type="common">Bumblebee</name>
    <dbReference type="NCBI Taxonomy" id="132113"/>
    <lineage>
        <taxon>Eukaryota</taxon>
        <taxon>Metazoa</taxon>
        <taxon>Ecdysozoa</taxon>
        <taxon>Arthropoda</taxon>
        <taxon>Hexapoda</taxon>
        <taxon>Insecta</taxon>
        <taxon>Pterygota</taxon>
        <taxon>Neoptera</taxon>
        <taxon>Endopterygota</taxon>
        <taxon>Hymenoptera</taxon>
        <taxon>Apocrita</taxon>
        <taxon>Aculeata</taxon>
        <taxon>Apoidea</taxon>
        <taxon>Anthophila</taxon>
        <taxon>Apidae</taxon>
        <taxon>Bombus</taxon>
        <taxon>Pyrobombus</taxon>
    </lineage>
</organism>
<evidence type="ECO:0000256" key="4">
    <source>
        <dbReference type="SAM" id="Coils"/>
    </source>
</evidence>
<dbReference type="GO" id="GO:0005795">
    <property type="term" value="C:Golgi stack"/>
    <property type="evidence" value="ECO:0007669"/>
    <property type="project" value="TreeGrafter"/>
</dbReference>
<keyword evidence="4" id="KW-0175">Coiled coil</keyword>
<dbReference type="PANTHER" id="PTHR12062:SF9">
    <property type="entry name" value="ALPHA-1,3-MANNOSYL-GLYCOPROTEIN 4-BETA-N-ACETYLGLUCOSAMINYLTRANSFERASE A, ISOFORM A"/>
    <property type="match status" value="1"/>
</dbReference>
<dbReference type="GO" id="GO:0008375">
    <property type="term" value="F:acetylglucosaminyltransferase activity"/>
    <property type="evidence" value="ECO:0007669"/>
    <property type="project" value="TreeGrafter"/>
</dbReference>
<accession>A0A6P6F980</accession>
<name>A0A6P6F980_BOMIM</name>
<dbReference type="OrthoDB" id="2016523at2759"/>
<evidence type="ECO:0000313" key="9">
    <source>
        <dbReference type="RefSeq" id="XP_024222506.1"/>
    </source>
</evidence>
<reference evidence="8 9" key="1">
    <citation type="submission" date="2025-04" db="UniProtKB">
        <authorList>
            <consortium name="RefSeq"/>
        </authorList>
    </citation>
    <scope>IDENTIFICATION</scope>
</reference>
<evidence type="ECO:0000256" key="2">
    <source>
        <dbReference type="ARBA" id="ARBA00022676"/>
    </source>
</evidence>
<evidence type="ECO:0000313" key="8">
    <source>
        <dbReference type="RefSeq" id="XP_024222505.1"/>
    </source>
</evidence>
<dbReference type="CTD" id="11320"/>
<dbReference type="PANTHER" id="PTHR12062">
    <property type="entry name" value="N-ACETYLGLUCOSAMINYLTRANSFERASE VI"/>
    <property type="match status" value="1"/>
</dbReference>
<feature type="domain" description="MGAT4 conserved region" evidence="5">
    <location>
        <begin position="103"/>
        <end position="381"/>
    </location>
</feature>
<dbReference type="InterPro" id="IPR006759">
    <property type="entry name" value="Glyco_transf_54"/>
</dbReference>
<dbReference type="GeneID" id="100747322"/>
<keyword evidence="7" id="KW-1185">Reference proteome</keyword>
<comment type="pathway">
    <text evidence="1">Protein modification; protein glycosylation.</text>
</comment>
<evidence type="ECO:0000259" key="5">
    <source>
        <dbReference type="Pfam" id="PF04666"/>
    </source>
</evidence>
<evidence type="ECO:0000256" key="1">
    <source>
        <dbReference type="ARBA" id="ARBA00004922"/>
    </source>
</evidence>
<evidence type="ECO:0000313" key="7">
    <source>
        <dbReference type="Proteomes" id="UP000515180"/>
    </source>
</evidence>
<dbReference type="RefSeq" id="XP_033175958.1">
    <property type="nucleotide sequence ID" value="XM_033320067.1"/>
</dbReference>
<feature type="domain" description="MGAT4 A/B/C C-terminal" evidence="6">
    <location>
        <begin position="396"/>
        <end position="526"/>
    </location>
</feature>
<evidence type="ECO:0000313" key="11">
    <source>
        <dbReference type="RefSeq" id="XP_033175958.1"/>
    </source>
</evidence>